<protein>
    <recommendedName>
        <fullName evidence="2">Prolamin-like domain-containing protein</fullName>
    </recommendedName>
</protein>
<reference evidence="3" key="1">
    <citation type="submission" date="2022-07" db="EMBL/GenBank/DDBJ databases">
        <authorList>
            <person name="Macas J."/>
            <person name="Novak P."/>
            <person name="Neumann P."/>
        </authorList>
    </citation>
    <scope>NUCLEOTIDE SEQUENCE</scope>
</reference>
<evidence type="ECO:0000256" key="1">
    <source>
        <dbReference type="ARBA" id="ARBA00022729"/>
    </source>
</evidence>
<accession>A0A9P0YQH9</accession>
<evidence type="ECO:0000313" key="3">
    <source>
        <dbReference type="EMBL" id="CAH9071907.1"/>
    </source>
</evidence>
<comment type="caution">
    <text evidence="3">The sequence shown here is derived from an EMBL/GenBank/DDBJ whole genome shotgun (WGS) entry which is preliminary data.</text>
</comment>
<dbReference type="AlphaFoldDB" id="A0A9P0YQH9"/>
<dbReference type="Proteomes" id="UP001152484">
    <property type="component" value="Unassembled WGS sequence"/>
</dbReference>
<evidence type="ECO:0000313" key="4">
    <source>
        <dbReference type="Proteomes" id="UP001152484"/>
    </source>
</evidence>
<sequence length="133" mass="15298">MKRIDIEKGTHNLKINMYFIIGLVLLMEKHRFANAMVDGEDPGVIERVQKLPECKNKKPPSYACRKQILKLVQQDGKTISTTVPSPECCSQLRTWGSDCYNIWIGFDNAIDYMVFGSSDEVWINSYDMWVACK</sequence>
<dbReference type="EMBL" id="CAMAPE010000008">
    <property type="protein sequence ID" value="CAH9071907.1"/>
    <property type="molecule type" value="Genomic_DNA"/>
</dbReference>
<keyword evidence="4" id="KW-1185">Reference proteome</keyword>
<organism evidence="3 4">
    <name type="scientific">Cuscuta europaea</name>
    <name type="common">European dodder</name>
    <dbReference type="NCBI Taxonomy" id="41803"/>
    <lineage>
        <taxon>Eukaryota</taxon>
        <taxon>Viridiplantae</taxon>
        <taxon>Streptophyta</taxon>
        <taxon>Embryophyta</taxon>
        <taxon>Tracheophyta</taxon>
        <taxon>Spermatophyta</taxon>
        <taxon>Magnoliopsida</taxon>
        <taxon>eudicotyledons</taxon>
        <taxon>Gunneridae</taxon>
        <taxon>Pentapetalae</taxon>
        <taxon>asterids</taxon>
        <taxon>lamiids</taxon>
        <taxon>Solanales</taxon>
        <taxon>Convolvulaceae</taxon>
        <taxon>Cuscuteae</taxon>
        <taxon>Cuscuta</taxon>
        <taxon>Cuscuta subgen. Cuscuta</taxon>
    </lineage>
</organism>
<dbReference type="Pfam" id="PF05617">
    <property type="entry name" value="Prolamin_like"/>
    <property type="match status" value="1"/>
</dbReference>
<feature type="domain" description="Prolamin-like" evidence="2">
    <location>
        <begin position="56"/>
        <end position="109"/>
    </location>
</feature>
<evidence type="ECO:0000259" key="2">
    <source>
        <dbReference type="Pfam" id="PF05617"/>
    </source>
</evidence>
<keyword evidence="1" id="KW-0732">Signal</keyword>
<gene>
    <name evidence="3" type="ORF">CEURO_LOCUS4111</name>
</gene>
<dbReference type="InterPro" id="IPR008502">
    <property type="entry name" value="Prolamin-like"/>
</dbReference>
<proteinExistence type="predicted"/>
<name>A0A9P0YQH9_CUSEU</name>